<name>A0ACC0AIC1_CATRO</name>
<comment type="caution">
    <text evidence="1">The sequence shown here is derived from an EMBL/GenBank/DDBJ whole genome shotgun (WGS) entry which is preliminary data.</text>
</comment>
<evidence type="ECO:0000313" key="2">
    <source>
        <dbReference type="Proteomes" id="UP001060085"/>
    </source>
</evidence>
<evidence type="ECO:0000313" key="1">
    <source>
        <dbReference type="EMBL" id="KAI5659909.1"/>
    </source>
</evidence>
<organism evidence="1 2">
    <name type="scientific">Catharanthus roseus</name>
    <name type="common">Madagascar periwinkle</name>
    <name type="synonym">Vinca rosea</name>
    <dbReference type="NCBI Taxonomy" id="4058"/>
    <lineage>
        <taxon>Eukaryota</taxon>
        <taxon>Viridiplantae</taxon>
        <taxon>Streptophyta</taxon>
        <taxon>Embryophyta</taxon>
        <taxon>Tracheophyta</taxon>
        <taxon>Spermatophyta</taxon>
        <taxon>Magnoliopsida</taxon>
        <taxon>eudicotyledons</taxon>
        <taxon>Gunneridae</taxon>
        <taxon>Pentapetalae</taxon>
        <taxon>asterids</taxon>
        <taxon>lamiids</taxon>
        <taxon>Gentianales</taxon>
        <taxon>Apocynaceae</taxon>
        <taxon>Rauvolfioideae</taxon>
        <taxon>Vinceae</taxon>
        <taxon>Catharanthinae</taxon>
        <taxon>Catharanthus</taxon>
    </lineage>
</organism>
<proteinExistence type="predicted"/>
<keyword evidence="2" id="KW-1185">Reference proteome</keyword>
<gene>
    <name evidence="1" type="ORF">M9H77_28702</name>
</gene>
<reference evidence="2" key="1">
    <citation type="journal article" date="2023" name="Nat. Plants">
        <title>Single-cell RNA sequencing provides a high-resolution roadmap for understanding the multicellular compartmentation of specialized metabolism.</title>
        <authorList>
            <person name="Sun S."/>
            <person name="Shen X."/>
            <person name="Li Y."/>
            <person name="Li Y."/>
            <person name="Wang S."/>
            <person name="Li R."/>
            <person name="Zhang H."/>
            <person name="Shen G."/>
            <person name="Guo B."/>
            <person name="Wei J."/>
            <person name="Xu J."/>
            <person name="St-Pierre B."/>
            <person name="Chen S."/>
            <person name="Sun C."/>
        </authorList>
    </citation>
    <scope>NUCLEOTIDE SEQUENCE [LARGE SCALE GENOMIC DNA]</scope>
</reference>
<sequence>MHNHRKILFYPKPKKQASKETEMATAPYSTLQLSNPNALFSSLSPRSSAPLKVPQLSFTICRATTGNEDSSDSSSSSSESDQIRTETSNSDQDNFDSRLSQIRLRYRSGQGKKSEVRKTKKGGGKKGSSGSAGIFLPPVPLKQPVSEGLNVELGFSPYSERINGRIALVGLTALILVELATGKGVINYHTPAIVLIQIYFMAAASALYVKYEKEKVSVWPRSSPADE</sequence>
<protein>
    <submittedName>
        <fullName evidence="1">Uncharacterized protein</fullName>
    </submittedName>
</protein>
<dbReference type="Proteomes" id="UP001060085">
    <property type="component" value="Linkage Group LG06"/>
</dbReference>
<dbReference type="EMBL" id="CM044706">
    <property type="protein sequence ID" value="KAI5659909.1"/>
    <property type="molecule type" value="Genomic_DNA"/>
</dbReference>
<accession>A0ACC0AIC1</accession>